<comment type="caution">
    <text evidence="1">The sequence shown here is derived from an EMBL/GenBank/DDBJ whole genome shotgun (WGS) entry which is preliminary data.</text>
</comment>
<sequence>MAKVVPRGTALTPPSPAKPRRSSYPAAFCRVIGCRCCRGQRLEERDCENLKTRAGKAKLSPHSSLTDHSLSPLSSSAEWGPAIIHPLMERGII</sequence>
<dbReference type="EMBL" id="CM055757">
    <property type="protein sequence ID" value="KAJ7988830.1"/>
    <property type="molecule type" value="Genomic_DNA"/>
</dbReference>
<evidence type="ECO:0000313" key="2">
    <source>
        <dbReference type="Proteomes" id="UP001157502"/>
    </source>
</evidence>
<protein>
    <submittedName>
        <fullName evidence="1">Uncharacterized protein</fullName>
    </submittedName>
</protein>
<dbReference type="Proteomes" id="UP001157502">
    <property type="component" value="Chromosome 30"/>
</dbReference>
<accession>A0ACC2FC39</accession>
<organism evidence="1 2">
    <name type="scientific">Dallia pectoralis</name>
    <name type="common">Alaska blackfish</name>
    <dbReference type="NCBI Taxonomy" id="75939"/>
    <lineage>
        <taxon>Eukaryota</taxon>
        <taxon>Metazoa</taxon>
        <taxon>Chordata</taxon>
        <taxon>Craniata</taxon>
        <taxon>Vertebrata</taxon>
        <taxon>Euteleostomi</taxon>
        <taxon>Actinopterygii</taxon>
        <taxon>Neopterygii</taxon>
        <taxon>Teleostei</taxon>
        <taxon>Protacanthopterygii</taxon>
        <taxon>Esociformes</taxon>
        <taxon>Umbridae</taxon>
        <taxon>Dallia</taxon>
    </lineage>
</organism>
<proteinExistence type="predicted"/>
<gene>
    <name evidence="1" type="ORF">DPEC_G00313260</name>
</gene>
<keyword evidence="2" id="KW-1185">Reference proteome</keyword>
<name>A0ACC2FC39_DALPE</name>
<reference evidence="1" key="1">
    <citation type="submission" date="2021-05" db="EMBL/GenBank/DDBJ databases">
        <authorList>
            <person name="Pan Q."/>
            <person name="Jouanno E."/>
            <person name="Zahm M."/>
            <person name="Klopp C."/>
            <person name="Cabau C."/>
            <person name="Louis A."/>
            <person name="Berthelot C."/>
            <person name="Parey E."/>
            <person name="Roest Crollius H."/>
            <person name="Montfort J."/>
            <person name="Robinson-Rechavi M."/>
            <person name="Bouchez O."/>
            <person name="Lampietro C."/>
            <person name="Lopez Roques C."/>
            <person name="Donnadieu C."/>
            <person name="Postlethwait J."/>
            <person name="Bobe J."/>
            <person name="Dillon D."/>
            <person name="Chandos A."/>
            <person name="von Hippel F."/>
            <person name="Guiguen Y."/>
        </authorList>
    </citation>
    <scope>NUCLEOTIDE SEQUENCE</scope>
    <source>
        <strain evidence="1">YG-Jan2019</strain>
    </source>
</reference>
<evidence type="ECO:0000313" key="1">
    <source>
        <dbReference type="EMBL" id="KAJ7988830.1"/>
    </source>
</evidence>